<evidence type="ECO:0000313" key="1">
    <source>
        <dbReference type="EMBL" id="KAF2627872.1"/>
    </source>
</evidence>
<keyword evidence="2" id="KW-1185">Reference proteome</keyword>
<organism evidence="1 2">
    <name type="scientific">Macroventuria anomochaeta</name>
    <dbReference type="NCBI Taxonomy" id="301207"/>
    <lineage>
        <taxon>Eukaryota</taxon>
        <taxon>Fungi</taxon>
        <taxon>Dikarya</taxon>
        <taxon>Ascomycota</taxon>
        <taxon>Pezizomycotina</taxon>
        <taxon>Dothideomycetes</taxon>
        <taxon>Pleosporomycetidae</taxon>
        <taxon>Pleosporales</taxon>
        <taxon>Pleosporineae</taxon>
        <taxon>Didymellaceae</taxon>
        <taxon>Macroventuria</taxon>
    </lineage>
</organism>
<dbReference type="EMBL" id="MU006715">
    <property type="protein sequence ID" value="KAF2627872.1"/>
    <property type="molecule type" value="Genomic_DNA"/>
</dbReference>
<proteinExistence type="predicted"/>
<evidence type="ECO:0000313" key="2">
    <source>
        <dbReference type="Proteomes" id="UP000799754"/>
    </source>
</evidence>
<comment type="caution">
    <text evidence="1">The sequence shown here is derived from an EMBL/GenBank/DDBJ whole genome shotgun (WGS) entry which is preliminary data.</text>
</comment>
<protein>
    <submittedName>
        <fullName evidence="1">Uncharacterized protein</fullName>
    </submittedName>
</protein>
<feature type="non-terminal residue" evidence="1">
    <location>
        <position position="1"/>
    </location>
</feature>
<gene>
    <name evidence="1" type="ORF">BU25DRAFT_45798</name>
</gene>
<sequence length="205" mass="22209">GTLKLLAALAEESTRSADPDYCEELADQIEQLLPVIARLRREAQFAPKSICATAGPSSGILNEHCDLPSPSSETASSRSRSVIRPSTQRCGSGSSSNKTSTQTGSLSTFDIVDRTKPEDEQRFLLSGKVPVVHSQTCPTGCPPVLQSELGDEGPDQAIALPRDDPFLNLDETDVPEFEDFMRELDQYSDPAKWCMTHGYATTGCN</sequence>
<accession>A0ACB6S1M7</accession>
<name>A0ACB6S1M7_9PLEO</name>
<dbReference type="Proteomes" id="UP000799754">
    <property type="component" value="Unassembled WGS sequence"/>
</dbReference>
<reference evidence="1" key="1">
    <citation type="journal article" date="2020" name="Stud. Mycol.">
        <title>101 Dothideomycetes genomes: a test case for predicting lifestyles and emergence of pathogens.</title>
        <authorList>
            <person name="Haridas S."/>
            <person name="Albert R."/>
            <person name="Binder M."/>
            <person name="Bloem J."/>
            <person name="Labutti K."/>
            <person name="Salamov A."/>
            <person name="Andreopoulos B."/>
            <person name="Baker S."/>
            <person name="Barry K."/>
            <person name="Bills G."/>
            <person name="Bluhm B."/>
            <person name="Cannon C."/>
            <person name="Castanera R."/>
            <person name="Culley D."/>
            <person name="Daum C."/>
            <person name="Ezra D."/>
            <person name="Gonzalez J."/>
            <person name="Henrissat B."/>
            <person name="Kuo A."/>
            <person name="Liang C."/>
            <person name="Lipzen A."/>
            <person name="Lutzoni F."/>
            <person name="Magnuson J."/>
            <person name="Mondo S."/>
            <person name="Nolan M."/>
            <person name="Ohm R."/>
            <person name="Pangilinan J."/>
            <person name="Park H.-J."/>
            <person name="Ramirez L."/>
            <person name="Alfaro M."/>
            <person name="Sun H."/>
            <person name="Tritt A."/>
            <person name="Yoshinaga Y."/>
            <person name="Zwiers L.-H."/>
            <person name="Turgeon B."/>
            <person name="Goodwin S."/>
            <person name="Spatafora J."/>
            <person name="Crous P."/>
            <person name="Grigoriev I."/>
        </authorList>
    </citation>
    <scope>NUCLEOTIDE SEQUENCE</scope>
    <source>
        <strain evidence="1">CBS 525.71</strain>
    </source>
</reference>